<feature type="region of interest" description="Disordered" evidence="1">
    <location>
        <begin position="208"/>
        <end position="239"/>
    </location>
</feature>
<gene>
    <name evidence="2" type="ORF">N7449_004408</name>
</gene>
<name>A0A9W9MJB2_9EURO</name>
<keyword evidence="3" id="KW-1185">Reference proteome</keyword>
<comment type="caution">
    <text evidence="2">The sequence shown here is derived from an EMBL/GenBank/DDBJ whole genome shotgun (WGS) entry which is preliminary data.</text>
</comment>
<reference evidence="2" key="2">
    <citation type="journal article" date="2023" name="IMA Fungus">
        <title>Comparative genomic study of the Penicillium genus elucidates a diverse pangenome and 15 lateral gene transfer events.</title>
        <authorList>
            <person name="Petersen C."/>
            <person name="Sorensen T."/>
            <person name="Nielsen M.R."/>
            <person name="Sondergaard T.E."/>
            <person name="Sorensen J.L."/>
            <person name="Fitzpatrick D.A."/>
            <person name="Frisvad J.C."/>
            <person name="Nielsen K.L."/>
        </authorList>
    </citation>
    <scope>NUCLEOTIDE SEQUENCE</scope>
    <source>
        <strain evidence="2">IBT 20477</strain>
    </source>
</reference>
<reference evidence="2" key="1">
    <citation type="submission" date="2022-11" db="EMBL/GenBank/DDBJ databases">
        <authorList>
            <person name="Petersen C."/>
        </authorList>
    </citation>
    <scope>NUCLEOTIDE SEQUENCE</scope>
    <source>
        <strain evidence="2">IBT 20477</strain>
    </source>
</reference>
<proteinExistence type="predicted"/>
<protein>
    <submittedName>
        <fullName evidence="2">Male sterility NAD-binding</fullName>
    </submittedName>
</protein>
<accession>A0A9W9MJB2</accession>
<sequence>MFLKIKNLDRSLNVRYFLREKNTFIFYVADEVTSKALFDNKSYDIYWRREVKSSLYHTNEVILLPITTTSLKRSKKLVPIAKKKLSTTIPDIIRFVSKEALNCMLAYYKVVLKRFIDNIATKVIEVKLLGEITTLFILITAFEMPKDLIRQIADPRERFGYFLLSNRAIRSSSSCSSADMIDSELAEGQSRLLTPDLLEQPVNDKYSLEYPIEPGPLESPSLTKGGKKRKKTGSLPANF</sequence>
<dbReference type="EMBL" id="JAPQKQ010000003">
    <property type="protein sequence ID" value="KAJ5202329.1"/>
    <property type="molecule type" value="Genomic_DNA"/>
</dbReference>
<dbReference type="OrthoDB" id="4368640at2759"/>
<evidence type="ECO:0000256" key="1">
    <source>
        <dbReference type="SAM" id="MobiDB-lite"/>
    </source>
</evidence>
<dbReference type="AlphaFoldDB" id="A0A9W9MJB2"/>
<evidence type="ECO:0000313" key="3">
    <source>
        <dbReference type="Proteomes" id="UP001150942"/>
    </source>
</evidence>
<evidence type="ECO:0000313" key="2">
    <source>
        <dbReference type="EMBL" id="KAJ5202329.1"/>
    </source>
</evidence>
<dbReference type="Proteomes" id="UP001150942">
    <property type="component" value="Unassembled WGS sequence"/>
</dbReference>
<organism evidence="2 3">
    <name type="scientific">Penicillium cf. viridicatum</name>
    <dbReference type="NCBI Taxonomy" id="2972119"/>
    <lineage>
        <taxon>Eukaryota</taxon>
        <taxon>Fungi</taxon>
        <taxon>Dikarya</taxon>
        <taxon>Ascomycota</taxon>
        <taxon>Pezizomycotina</taxon>
        <taxon>Eurotiomycetes</taxon>
        <taxon>Eurotiomycetidae</taxon>
        <taxon>Eurotiales</taxon>
        <taxon>Aspergillaceae</taxon>
        <taxon>Penicillium</taxon>
    </lineage>
</organism>